<dbReference type="NCBIfam" id="TIGR00061">
    <property type="entry name" value="L21"/>
    <property type="match status" value="1"/>
</dbReference>
<evidence type="ECO:0000256" key="2">
    <source>
        <dbReference type="ARBA" id="ARBA00022884"/>
    </source>
</evidence>
<dbReference type="InterPro" id="IPR036164">
    <property type="entry name" value="bL21-like_sf"/>
</dbReference>
<keyword evidence="2 5" id="KW-0694">RNA-binding</keyword>
<comment type="similarity">
    <text evidence="5 6">Belongs to the bacterial ribosomal protein bL21 family.</text>
</comment>
<name>A0ABN5V5F0_9FLAO</name>
<dbReference type="Pfam" id="PF00829">
    <property type="entry name" value="Ribosomal_L21p"/>
    <property type="match status" value="1"/>
</dbReference>
<dbReference type="InterPro" id="IPR028909">
    <property type="entry name" value="bL21-like"/>
</dbReference>
<gene>
    <name evidence="5 7" type="primary">rplU</name>
    <name evidence="7" type="ORF">BPAY_612</name>
</gene>
<proteinExistence type="inferred from homology"/>
<reference evidence="7 8" key="1">
    <citation type="journal article" date="2015" name="Microbes Environ.">
        <title>An Efficient Strategy Developed for Next-Generation Sequencing of Endosymbiont Genomes Performed Using Crude DNA Isolated from Host Tissues: A Case Study of Blattabacterium cuenoti Inhabiting the Fat Bodies of Cockroaches.</title>
        <authorList>
            <person name="Kinjo Y."/>
            <person name="Saitoh S."/>
            <person name="Tokuda G."/>
        </authorList>
    </citation>
    <scope>NUCLEOTIDE SEQUENCE [LARGE SCALE GENOMIC DNA]</scope>
    <source>
        <strain evidence="7 8">BPAY</strain>
    </source>
</reference>
<sequence length="107" mass="12701">MTYAIANIKDKQFKLVENKYIYVPYISENVGKKILLNQIFLFSKEGKLFLGNPFLEEISVKIEILQHVKGKKIFIFKKKRRKGYKVKNGFRPLFSKIKIISFLEKKQ</sequence>
<keyword evidence="4 5" id="KW-0687">Ribonucleoprotein</keyword>
<comment type="subunit">
    <text evidence="5">Part of the 50S ribosomal subunit. Contacts protein L20.</text>
</comment>
<evidence type="ECO:0000313" key="8">
    <source>
        <dbReference type="Proteomes" id="UP000217805"/>
    </source>
</evidence>
<evidence type="ECO:0000256" key="6">
    <source>
        <dbReference type="RuleBase" id="RU000562"/>
    </source>
</evidence>
<dbReference type="Proteomes" id="UP000217805">
    <property type="component" value="Chromosome"/>
</dbReference>
<keyword evidence="1 5" id="KW-0699">rRNA-binding</keyword>
<dbReference type="SUPFAM" id="SSF141091">
    <property type="entry name" value="L21p-like"/>
    <property type="match status" value="1"/>
</dbReference>
<keyword evidence="8" id="KW-1185">Reference proteome</keyword>
<evidence type="ECO:0000256" key="3">
    <source>
        <dbReference type="ARBA" id="ARBA00022980"/>
    </source>
</evidence>
<evidence type="ECO:0000256" key="1">
    <source>
        <dbReference type="ARBA" id="ARBA00022730"/>
    </source>
</evidence>
<dbReference type="GO" id="GO:0005840">
    <property type="term" value="C:ribosome"/>
    <property type="evidence" value="ECO:0007669"/>
    <property type="project" value="UniProtKB-KW"/>
</dbReference>
<dbReference type="RefSeq" id="WP_096378518.1">
    <property type="nucleotide sequence ID" value="NZ_AP014609.1"/>
</dbReference>
<comment type="function">
    <text evidence="5 6">This protein binds to 23S rRNA in the presence of protein L20.</text>
</comment>
<organism evidence="7 8">
    <name type="scientific">Blattabacterium cuenoti BPAY</name>
    <dbReference type="NCBI Taxonomy" id="1457031"/>
    <lineage>
        <taxon>Bacteria</taxon>
        <taxon>Pseudomonadati</taxon>
        <taxon>Bacteroidota</taxon>
        <taxon>Flavobacteriia</taxon>
        <taxon>Flavobacteriales</taxon>
        <taxon>Blattabacteriaceae</taxon>
        <taxon>Blattabacterium</taxon>
    </lineage>
</organism>
<dbReference type="HAMAP" id="MF_01363">
    <property type="entry name" value="Ribosomal_bL21"/>
    <property type="match status" value="1"/>
</dbReference>
<keyword evidence="3 5" id="KW-0689">Ribosomal protein</keyword>
<protein>
    <recommendedName>
        <fullName evidence="5">Large ribosomal subunit protein bL21</fullName>
    </recommendedName>
</protein>
<evidence type="ECO:0000313" key="7">
    <source>
        <dbReference type="EMBL" id="BAR92325.1"/>
    </source>
</evidence>
<evidence type="ECO:0000256" key="5">
    <source>
        <dbReference type="HAMAP-Rule" id="MF_01363"/>
    </source>
</evidence>
<dbReference type="InterPro" id="IPR001787">
    <property type="entry name" value="Ribosomal_bL21"/>
</dbReference>
<dbReference type="EMBL" id="AP014609">
    <property type="protein sequence ID" value="BAR92325.1"/>
    <property type="molecule type" value="Genomic_DNA"/>
</dbReference>
<accession>A0ABN5V5F0</accession>
<dbReference type="PANTHER" id="PTHR21349:SF7">
    <property type="entry name" value="LARGE RIBOSOMAL SUBUNIT PROTEIN BL21C"/>
    <property type="match status" value="1"/>
</dbReference>
<evidence type="ECO:0000256" key="4">
    <source>
        <dbReference type="ARBA" id="ARBA00023274"/>
    </source>
</evidence>
<dbReference type="PANTHER" id="PTHR21349">
    <property type="entry name" value="50S RIBOSOMAL PROTEIN L21"/>
    <property type="match status" value="1"/>
</dbReference>